<dbReference type="Gene3D" id="1.10.287.470">
    <property type="entry name" value="Helix hairpin bin"/>
    <property type="match status" value="1"/>
</dbReference>
<dbReference type="InterPro" id="IPR058792">
    <property type="entry name" value="Beta-barrel_RND_2"/>
</dbReference>
<dbReference type="RefSeq" id="WP_311953910.1">
    <property type="nucleotide sequence ID" value="NZ_JAVLVU010000001.1"/>
</dbReference>
<dbReference type="EMBL" id="JAVLVU010000001">
    <property type="protein sequence ID" value="MDT3405401.1"/>
    <property type="molecule type" value="Genomic_DNA"/>
</dbReference>
<dbReference type="Pfam" id="PF25989">
    <property type="entry name" value="YknX_C"/>
    <property type="match status" value="1"/>
</dbReference>
<dbReference type="InterPro" id="IPR006143">
    <property type="entry name" value="RND_pump_MFP"/>
</dbReference>
<dbReference type="Gene3D" id="2.40.50.100">
    <property type="match status" value="1"/>
</dbReference>
<evidence type="ECO:0000259" key="2">
    <source>
        <dbReference type="Pfam" id="PF25954"/>
    </source>
</evidence>
<dbReference type="InterPro" id="IPR058647">
    <property type="entry name" value="BSH_CzcB-like"/>
</dbReference>
<evidence type="ECO:0000259" key="4">
    <source>
        <dbReference type="Pfam" id="PF25989"/>
    </source>
</evidence>
<dbReference type="Pfam" id="PF25973">
    <property type="entry name" value="BSH_CzcB"/>
    <property type="match status" value="1"/>
</dbReference>
<accession>A0ABU3H0J3</accession>
<dbReference type="Gene3D" id="2.40.420.20">
    <property type="match status" value="1"/>
</dbReference>
<dbReference type="Proteomes" id="UP001258315">
    <property type="component" value="Unassembled WGS sequence"/>
</dbReference>
<dbReference type="Gene3D" id="2.40.30.170">
    <property type="match status" value="1"/>
</dbReference>
<name>A0ABU3H0J3_9SPHI</name>
<reference evidence="6" key="1">
    <citation type="submission" date="2023-07" db="EMBL/GenBank/DDBJ databases">
        <title>Functional and genomic diversity of the sorghum phyllosphere microbiome.</title>
        <authorList>
            <person name="Shade A."/>
        </authorList>
    </citation>
    <scope>NUCLEOTIDE SEQUENCE [LARGE SCALE GENOMIC DNA]</scope>
    <source>
        <strain evidence="6">SORGH_AS_0422</strain>
    </source>
</reference>
<feature type="domain" description="CzcB-like barrel-sandwich hybrid" evidence="3">
    <location>
        <begin position="64"/>
        <end position="195"/>
    </location>
</feature>
<evidence type="ECO:0000259" key="3">
    <source>
        <dbReference type="Pfam" id="PF25973"/>
    </source>
</evidence>
<keyword evidence="6" id="KW-1185">Reference proteome</keyword>
<proteinExistence type="inferred from homology"/>
<sequence>MKHHLIFTAVLAATLYSCSGPQKPVDMTDEKKKTESKFEIGTVSEKAMSSYVRLPGQLKPFNEVNIFAKINSFVKTINVDRGTLVHKGQLLAVLEAPEMASQVQSAQARFLQAQESANASREKYRRLKEAAKEEGAVSPLDLDNALSKMKADQAVVMSERSNAASVSDIQAYLNIRAPFDGMIVQRNVSAGALVGPGKSTDQPMLVLQDTRKLRLEVMIPETYVEKVDLKQKVSFVFNALPGQENKAYISRSANALGTQRSEAIEVDVNNKDQRLKPGMYGEVKIPLVFGAKSLLVPNNAIVRSTERQYVIKVVNGKAVYADVKEGIAGDESTEVFGNLKAGDRIVLHAGDELKEGESIK</sequence>
<feature type="domain" description="YknX-like C-terminal permuted SH3-like" evidence="4">
    <location>
        <begin position="294"/>
        <end position="360"/>
    </location>
</feature>
<protein>
    <submittedName>
        <fullName evidence="5">Membrane fusion protein (Multidrug efflux system)</fullName>
    </submittedName>
</protein>
<dbReference type="InterPro" id="IPR058637">
    <property type="entry name" value="YknX-like_C"/>
</dbReference>
<evidence type="ECO:0000313" key="5">
    <source>
        <dbReference type="EMBL" id="MDT3405401.1"/>
    </source>
</evidence>
<gene>
    <name evidence="5" type="ORF">QE417_004473</name>
</gene>
<feature type="domain" description="CusB-like beta-barrel" evidence="2">
    <location>
        <begin position="215"/>
        <end position="285"/>
    </location>
</feature>
<dbReference type="NCBIfam" id="TIGR01730">
    <property type="entry name" value="RND_mfp"/>
    <property type="match status" value="1"/>
</dbReference>
<dbReference type="PANTHER" id="PTHR30469:SF37">
    <property type="entry name" value="RAGD PROTEIN"/>
    <property type="match status" value="1"/>
</dbReference>
<dbReference type="SUPFAM" id="SSF111369">
    <property type="entry name" value="HlyD-like secretion proteins"/>
    <property type="match status" value="1"/>
</dbReference>
<dbReference type="Pfam" id="PF25954">
    <property type="entry name" value="Beta-barrel_RND_2"/>
    <property type="match status" value="1"/>
</dbReference>
<comment type="caution">
    <text evidence="5">The sequence shown here is derived from an EMBL/GenBank/DDBJ whole genome shotgun (WGS) entry which is preliminary data.</text>
</comment>
<dbReference type="PANTHER" id="PTHR30469">
    <property type="entry name" value="MULTIDRUG RESISTANCE PROTEIN MDTA"/>
    <property type="match status" value="1"/>
</dbReference>
<dbReference type="PROSITE" id="PS51257">
    <property type="entry name" value="PROKAR_LIPOPROTEIN"/>
    <property type="match status" value="1"/>
</dbReference>
<organism evidence="5 6">
    <name type="scientific">Mucilaginibacter terrae</name>
    <dbReference type="NCBI Taxonomy" id="1955052"/>
    <lineage>
        <taxon>Bacteria</taxon>
        <taxon>Pseudomonadati</taxon>
        <taxon>Bacteroidota</taxon>
        <taxon>Sphingobacteriia</taxon>
        <taxon>Sphingobacteriales</taxon>
        <taxon>Sphingobacteriaceae</taxon>
        <taxon>Mucilaginibacter</taxon>
    </lineage>
</organism>
<evidence type="ECO:0000256" key="1">
    <source>
        <dbReference type="ARBA" id="ARBA00009477"/>
    </source>
</evidence>
<evidence type="ECO:0000313" key="6">
    <source>
        <dbReference type="Proteomes" id="UP001258315"/>
    </source>
</evidence>
<comment type="similarity">
    <text evidence="1">Belongs to the membrane fusion protein (MFP) (TC 8.A.1) family.</text>
</comment>